<evidence type="ECO:0000313" key="1">
    <source>
        <dbReference type="EMBL" id="EKE70899.1"/>
    </source>
</evidence>
<dbReference type="Proteomes" id="UP000006746">
    <property type="component" value="Unassembled WGS sequence"/>
</dbReference>
<protein>
    <submittedName>
        <fullName evidence="1">Uncharacterized protein</fullName>
    </submittedName>
</protein>
<evidence type="ECO:0000313" key="2">
    <source>
        <dbReference type="Proteomes" id="UP000006746"/>
    </source>
</evidence>
<name>K2JK10_9PROT</name>
<gene>
    <name evidence="1" type="ORF">P24_15189</name>
</gene>
<dbReference type="EMBL" id="AMRL01000024">
    <property type="protein sequence ID" value="EKE70899.1"/>
    <property type="molecule type" value="Genomic_DNA"/>
</dbReference>
<dbReference type="STRING" id="1207063.P24_15189"/>
<reference evidence="1 2" key="1">
    <citation type="journal article" date="2012" name="J. Bacteriol.">
        <title>Genome Sequence of Oceanibaculum indicum Type Strain P24.</title>
        <authorList>
            <person name="Lai Q."/>
            <person name="Shao Z."/>
        </authorList>
    </citation>
    <scope>NUCLEOTIDE SEQUENCE [LARGE SCALE GENOMIC DNA]</scope>
    <source>
        <strain evidence="1 2">P24</strain>
    </source>
</reference>
<dbReference type="AlphaFoldDB" id="K2JK10"/>
<keyword evidence="2" id="KW-1185">Reference proteome</keyword>
<proteinExistence type="predicted"/>
<sequence>MAVTPEEEAAVAKLKDGYYTATDYDAGTNPGGLYNDGHSVNMPPLLKEAGLAASYAGKMAVATASAASEVATIAPAISTVAGISGAVETVADNEAAVQAVADNMAAVLAAPGAAVTASIKADEAAASAGAIARRYLTVAGTDTLTATAAPVLTSYDTGLVVRFVPVNSCTGPVTLNIDGLGAQAVTDLEAGALGAGALVAGRAVEATYDGTRFRARIIESQAVTVTGAQSIAGAKRGQPVPLDDGATITPDFDLGNNFSVTLAGNRTLANPTNIVAGQAGIIRIVQDGTGSRTLAFGSYWKFAGGAAPDLTAAPAAVDALAYYVDAADHITASLLANVS</sequence>
<accession>K2JK10</accession>
<comment type="caution">
    <text evidence="1">The sequence shown here is derived from an EMBL/GenBank/DDBJ whole genome shotgun (WGS) entry which is preliminary data.</text>
</comment>
<organism evidence="1 2">
    <name type="scientific">Oceanibaculum indicum P24</name>
    <dbReference type="NCBI Taxonomy" id="1207063"/>
    <lineage>
        <taxon>Bacteria</taxon>
        <taxon>Pseudomonadati</taxon>
        <taxon>Pseudomonadota</taxon>
        <taxon>Alphaproteobacteria</taxon>
        <taxon>Rhodospirillales</taxon>
        <taxon>Oceanibaculaceae</taxon>
        <taxon>Oceanibaculum</taxon>
    </lineage>
</organism>
<dbReference type="RefSeq" id="WP_008945641.1">
    <property type="nucleotide sequence ID" value="NZ_AMRL01000024.1"/>
</dbReference>